<name>A0ABX4NUJ4_9LEPT</name>
<proteinExistence type="predicted"/>
<sequence>MFFRKYRSYLFFWILFFAVSTCNSPFQGTPLDQNKDGSVDNTLYTKTDSKISIFMETFEYQKKTPDDWMWLKMDSQDPKSLEIFYNESAVKNPQRVDRKIWFGPDNVKLIEKNDTDADGFFETTQYYNKFAKPKTNSGIVARIEIDSDQDRKAEIWIYPMKRIELDMNRDGIPDKMSNDFKIISETLKNYKSFTQRKGFMELSRNQSWTLHPELIQEESLKAMIPFSL</sequence>
<evidence type="ECO:0000313" key="3">
    <source>
        <dbReference type="Proteomes" id="UP000231879"/>
    </source>
</evidence>
<accession>A0ABX4NUJ4</accession>
<protein>
    <recommendedName>
        <fullName evidence="4">Lipoprotein</fullName>
    </recommendedName>
</protein>
<evidence type="ECO:0000256" key="1">
    <source>
        <dbReference type="SAM" id="SignalP"/>
    </source>
</evidence>
<evidence type="ECO:0008006" key="4">
    <source>
        <dbReference type="Google" id="ProtNLM"/>
    </source>
</evidence>
<dbReference type="Proteomes" id="UP000231879">
    <property type="component" value="Unassembled WGS sequence"/>
</dbReference>
<feature type="signal peptide" evidence="1">
    <location>
        <begin position="1"/>
        <end position="22"/>
    </location>
</feature>
<dbReference type="EMBL" id="NPDS01000001">
    <property type="protein sequence ID" value="PJZ58728.1"/>
    <property type="molecule type" value="Genomic_DNA"/>
</dbReference>
<comment type="caution">
    <text evidence="2">The sequence shown here is derived from an EMBL/GenBank/DDBJ whole genome shotgun (WGS) entry which is preliminary data.</text>
</comment>
<gene>
    <name evidence="2" type="ORF">CH367_01355</name>
</gene>
<evidence type="ECO:0000313" key="2">
    <source>
        <dbReference type="EMBL" id="PJZ58728.1"/>
    </source>
</evidence>
<organism evidence="2 3">
    <name type="scientific">Leptospira barantonii</name>
    <dbReference type="NCBI Taxonomy" id="2023184"/>
    <lineage>
        <taxon>Bacteria</taxon>
        <taxon>Pseudomonadati</taxon>
        <taxon>Spirochaetota</taxon>
        <taxon>Spirochaetia</taxon>
        <taxon>Leptospirales</taxon>
        <taxon>Leptospiraceae</taxon>
        <taxon>Leptospira</taxon>
    </lineage>
</organism>
<feature type="chain" id="PRO_5045618897" description="Lipoprotein" evidence="1">
    <location>
        <begin position="23"/>
        <end position="228"/>
    </location>
</feature>
<keyword evidence="3" id="KW-1185">Reference proteome</keyword>
<keyword evidence="1" id="KW-0732">Signal</keyword>
<reference evidence="2 3" key="1">
    <citation type="submission" date="2017-07" db="EMBL/GenBank/DDBJ databases">
        <title>Leptospira spp. isolated from tropical soils.</title>
        <authorList>
            <person name="Thibeaux R."/>
            <person name="Iraola G."/>
            <person name="Ferres I."/>
            <person name="Bierque E."/>
            <person name="Girault D."/>
            <person name="Soupe-Gilbert M.-E."/>
            <person name="Picardeau M."/>
            <person name="Goarant C."/>
        </authorList>
    </citation>
    <scope>NUCLEOTIDE SEQUENCE [LARGE SCALE GENOMIC DNA]</scope>
    <source>
        <strain evidence="2 3">FH4-C-A1</strain>
    </source>
</reference>